<feature type="compositionally biased region" description="Basic and acidic residues" evidence="1">
    <location>
        <begin position="12"/>
        <end position="29"/>
    </location>
</feature>
<feature type="compositionally biased region" description="Polar residues" evidence="1">
    <location>
        <begin position="110"/>
        <end position="120"/>
    </location>
</feature>
<evidence type="ECO:0000256" key="1">
    <source>
        <dbReference type="SAM" id="MobiDB-lite"/>
    </source>
</evidence>
<organism evidence="2">
    <name type="scientific">Pacific salmon paramyxovirus</name>
    <dbReference type="NCBI Taxonomy" id="348289"/>
    <lineage>
        <taxon>Viruses</taxon>
        <taxon>Riboviria</taxon>
        <taxon>Orthornavirae</taxon>
        <taxon>Negarnaviricota</taxon>
        <taxon>Haploviricotina</taxon>
        <taxon>Monjiviricetes</taxon>
        <taxon>Mononegavirales</taxon>
        <taxon>Paramyxoviridae</taxon>
        <taxon>Feraresvirinae</taxon>
        <taxon>Aquaparamyxovirus</taxon>
        <taxon>Aquaparamyxovirus oregonense</taxon>
    </lineage>
</organism>
<dbReference type="EMBL" id="JF795583">
    <property type="protein sequence ID" value="AFF60401.1"/>
    <property type="molecule type" value="Viral_cRNA"/>
</dbReference>
<evidence type="ECO:0000313" key="4">
    <source>
        <dbReference type="Proteomes" id="UP000677369"/>
    </source>
</evidence>
<accession>A0A3G2KTC5</accession>
<reference evidence="3 4" key="2">
    <citation type="submission" date="2018-09" db="EMBL/GenBank/DDBJ databases">
        <title>Complete genomes of two strains of Pacific Salmon Paramyxovirus.</title>
        <authorList>
            <person name="Batts W.N."/>
            <person name="Winton J.R."/>
            <person name="Powers R.L."/>
            <person name="Purcell M.K."/>
        </authorList>
    </citation>
    <scope>NUCLEOTIDE SEQUENCE [LARGE SCALE GENOMIC DNA]</scope>
    <source>
        <strain evidence="3 4">A</strain>
    </source>
</reference>
<evidence type="ECO:0000313" key="3">
    <source>
        <dbReference type="EMBL" id="AYN62574.1"/>
    </source>
</evidence>
<feature type="region of interest" description="Disordered" evidence="1">
    <location>
        <begin position="1"/>
        <end position="213"/>
    </location>
</feature>
<feature type="compositionally biased region" description="Low complexity" evidence="1">
    <location>
        <begin position="181"/>
        <end position="190"/>
    </location>
</feature>
<reference evidence="2" key="1">
    <citation type="submission" date="2011-04" db="EMBL/GenBank/DDBJ databases">
        <title>Identification of conserved motifs in fast-evolving, disordered regions of Mononegavirales phosphoproteins suggests crucial functions.</title>
        <authorList>
            <person name="Karlin D."/>
        </authorList>
    </citation>
    <scope>NUCLEOTIDE SEQUENCE</scope>
</reference>
<accession>I1TLL0</accession>
<sequence length="582" mass="63796">MSSYGRSAGTDKQVERQETSRYSNERESLLDSGLSNIQSLLRDINSSTRTTQKKKLNSGADDTSSTHSASGSDRPRDNAGGTSDRRVRSQSQDAVTQRDISSIHCDDPRSQVNCSTNKRPTGSPAPQPRGRDLYKGVAGVNEIPPYEGRDVDQLVNEEEEADIPMAEQQDGADEESHPEQAGRGSSARSSLGGGSALAGWGRQANTSSPAEISEGYDDVERWAKNATLPELFTRVQSGTNGVCSPVAIVAEEAQLLYAEEPEPVMSEEEEAMIDQALNDTLDIDSDGGDDSPLIEQMSVLLDDEQEWNNLDQNKGDQDQNQEWKDSALNIGKKGIDEKYPSTPETESATLTPGATHVAYLSEFIPPGNAASADYVRKPAETVLWQLRILPYLQSRFNDVSRRLDSIESALAIETKKSTQVQKSFQTTTNRVSAQVSEVKAMISSLLIVTKHGGKNLGEDLDDQHLKPRIRSVLSVEHPSELITYNPSISSVFSYNSADPTSLDSENWNLSDPTFMKSPPVYTTAESVRPSLTFGYRSAIKALVQNAGYSKPDESSLLAYIDTSDNVDYLKDIREEALKRQKL</sequence>
<feature type="compositionally biased region" description="Basic and acidic residues" evidence="1">
    <location>
        <begin position="73"/>
        <end position="87"/>
    </location>
</feature>
<protein>
    <submittedName>
        <fullName evidence="2">Phosphoprotein</fullName>
    </submittedName>
</protein>
<feature type="compositionally biased region" description="Polar residues" evidence="1">
    <location>
        <begin position="33"/>
        <end position="50"/>
    </location>
</feature>
<keyword evidence="4" id="KW-1185">Reference proteome</keyword>
<feature type="compositionally biased region" description="Polar residues" evidence="1">
    <location>
        <begin position="60"/>
        <end position="71"/>
    </location>
</feature>
<proteinExistence type="predicted"/>
<dbReference type="Proteomes" id="UP000677369">
    <property type="component" value="Segment"/>
</dbReference>
<evidence type="ECO:0000313" key="2">
    <source>
        <dbReference type="EMBL" id="AFF60401.1"/>
    </source>
</evidence>
<feature type="compositionally biased region" description="Polar residues" evidence="1">
    <location>
        <begin position="89"/>
        <end position="100"/>
    </location>
</feature>
<gene>
    <name evidence="3" type="primary">P</name>
</gene>
<dbReference type="EMBL" id="MH900516">
    <property type="protein sequence ID" value="AYN62574.1"/>
    <property type="molecule type" value="Viral_cRNA"/>
</dbReference>
<name>I1TLL0_9MONO</name>